<dbReference type="EnsemblPlants" id="TuG1812G0100001859.01.T01">
    <property type="protein sequence ID" value="TuG1812G0100001859.01.T01.cds321325"/>
    <property type="gene ID" value="TuG1812G0100001859.01"/>
</dbReference>
<reference evidence="1" key="2">
    <citation type="submission" date="2018-03" db="EMBL/GenBank/DDBJ databases">
        <title>The Triticum urartu genome reveals the dynamic nature of wheat genome evolution.</title>
        <authorList>
            <person name="Ling H."/>
            <person name="Ma B."/>
            <person name="Shi X."/>
            <person name="Liu H."/>
            <person name="Dong L."/>
            <person name="Sun H."/>
            <person name="Cao Y."/>
            <person name="Gao Q."/>
            <person name="Zheng S."/>
            <person name="Li Y."/>
            <person name="Yu Y."/>
            <person name="Du H."/>
            <person name="Qi M."/>
            <person name="Li Y."/>
            <person name="Yu H."/>
            <person name="Cui Y."/>
            <person name="Wang N."/>
            <person name="Chen C."/>
            <person name="Wu H."/>
            <person name="Zhao Y."/>
            <person name="Zhang J."/>
            <person name="Li Y."/>
            <person name="Zhou W."/>
            <person name="Zhang B."/>
            <person name="Hu W."/>
            <person name="Eijk M."/>
            <person name="Tang J."/>
            <person name="Witsenboer H."/>
            <person name="Zhao S."/>
            <person name="Li Z."/>
            <person name="Zhang A."/>
            <person name="Wang D."/>
            <person name="Liang C."/>
        </authorList>
    </citation>
    <scope>NUCLEOTIDE SEQUENCE [LARGE SCALE GENOMIC DNA]</scope>
    <source>
        <strain evidence="1">cv. G1812</strain>
    </source>
</reference>
<reference evidence="2" key="1">
    <citation type="journal article" date="2013" name="Nature">
        <title>Draft genome of the wheat A-genome progenitor Triticum urartu.</title>
        <authorList>
            <person name="Ling H.Q."/>
            <person name="Zhao S."/>
            <person name="Liu D."/>
            <person name="Wang J."/>
            <person name="Sun H."/>
            <person name="Zhang C."/>
            <person name="Fan H."/>
            <person name="Li D."/>
            <person name="Dong L."/>
            <person name="Tao Y."/>
            <person name="Gao C."/>
            <person name="Wu H."/>
            <person name="Li Y."/>
            <person name="Cui Y."/>
            <person name="Guo X."/>
            <person name="Zheng S."/>
            <person name="Wang B."/>
            <person name="Yu K."/>
            <person name="Liang Q."/>
            <person name="Yang W."/>
            <person name="Lou X."/>
            <person name="Chen J."/>
            <person name="Feng M."/>
            <person name="Jian J."/>
            <person name="Zhang X."/>
            <person name="Luo G."/>
            <person name="Jiang Y."/>
            <person name="Liu J."/>
            <person name="Wang Z."/>
            <person name="Sha Y."/>
            <person name="Zhang B."/>
            <person name="Wu H."/>
            <person name="Tang D."/>
            <person name="Shen Q."/>
            <person name="Xue P."/>
            <person name="Zou S."/>
            <person name="Wang X."/>
            <person name="Liu X."/>
            <person name="Wang F."/>
            <person name="Yang Y."/>
            <person name="An X."/>
            <person name="Dong Z."/>
            <person name="Zhang K."/>
            <person name="Zhang X."/>
            <person name="Luo M.C."/>
            <person name="Dvorak J."/>
            <person name="Tong Y."/>
            <person name="Wang J."/>
            <person name="Yang H."/>
            <person name="Li Z."/>
            <person name="Wang D."/>
            <person name="Zhang A."/>
            <person name="Wang J."/>
        </authorList>
    </citation>
    <scope>NUCLEOTIDE SEQUENCE</scope>
    <source>
        <strain evidence="2">cv. G1812</strain>
    </source>
</reference>
<proteinExistence type="predicted"/>
<dbReference type="Gramene" id="TuG1812G0100001859.01.T01">
    <property type="protein sequence ID" value="TuG1812G0100001859.01.T01.cds321325"/>
    <property type="gene ID" value="TuG1812G0100001859.01"/>
</dbReference>
<keyword evidence="2" id="KW-1185">Reference proteome</keyword>
<organism evidence="1 2">
    <name type="scientific">Triticum urartu</name>
    <name type="common">Red wild einkorn</name>
    <name type="synonym">Crithodium urartu</name>
    <dbReference type="NCBI Taxonomy" id="4572"/>
    <lineage>
        <taxon>Eukaryota</taxon>
        <taxon>Viridiplantae</taxon>
        <taxon>Streptophyta</taxon>
        <taxon>Embryophyta</taxon>
        <taxon>Tracheophyta</taxon>
        <taxon>Spermatophyta</taxon>
        <taxon>Magnoliopsida</taxon>
        <taxon>Liliopsida</taxon>
        <taxon>Poales</taxon>
        <taxon>Poaceae</taxon>
        <taxon>BOP clade</taxon>
        <taxon>Pooideae</taxon>
        <taxon>Triticodae</taxon>
        <taxon>Triticeae</taxon>
        <taxon>Triticinae</taxon>
        <taxon>Triticum</taxon>
    </lineage>
</organism>
<dbReference type="AlphaFoldDB" id="A0A8R7P3L9"/>
<evidence type="ECO:0000313" key="1">
    <source>
        <dbReference type="EnsemblPlants" id="TuG1812G0100001859.01.T01.cds321325"/>
    </source>
</evidence>
<sequence length="56" mass="5994">MIFLANLGFKDSSYIILSIQSLTLPGLSFINFCTIARSLAVSLINIVKSTSQAGSK</sequence>
<accession>A0A8R7P3L9</accession>
<reference evidence="1" key="3">
    <citation type="submission" date="2022-06" db="UniProtKB">
        <authorList>
            <consortium name="EnsemblPlants"/>
        </authorList>
    </citation>
    <scope>IDENTIFICATION</scope>
</reference>
<name>A0A8R7P3L9_TRIUA</name>
<protein>
    <submittedName>
        <fullName evidence="1">Uncharacterized protein</fullName>
    </submittedName>
</protein>
<evidence type="ECO:0000313" key="2">
    <source>
        <dbReference type="Proteomes" id="UP000015106"/>
    </source>
</evidence>
<dbReference type="Proteomes" id="UP000015106">
    <property type="component" value="Chromosome 1"/>
</dbReference>